<dbReference type="InterPro" id="IPR050627">
    <property type="entry name" value="Nitroreductase/BluB"/>
</dbReference>
<name>A0A1D7ZX96_LIMFE</name>
<dbReference type="EMBL" id="CP017151">
    <property type="protein sequence ID" value="AOR74488.1"/>
    <property type="molecule type" value="Genomic_DNA"/>
</dbReference>
<dbReference type="PATRIC" id="fig|1613.112.peg.1084"/>
<keyword evidence="1" id="KW-0285">Flavoprotein</keyword>
<dbReference type="CDD" id="cd02136">
    <property type="entry name" value="PnbA_NfnB-like"/>
    <property type="match status" value="1"/>
</dbReference>
<dbReference type="InterPro" id="IPR029479">
    <property type="entry name" value="Nitroreductase"/>
</dbReference>
<feature type="domain" description="Nitroreductase" evidence="4">
    <location>
        <begin position="8"/>
        <end position="195"/>
    </location>
</feature>
<evidence type="ECO:0000259" key="4">
    <source>
        <dbReference type="Pfam" id="PF00881"/>
    </source>
</evidence>
<dbReference type="PANTHER" id="PTHR23026:SF90">
    <property type="entry name" value="IODOTYROSINE DEIODINASE 1"/>
    <property type="match status" value="1"/>
</dbReference>
<dbReference type="GO" id="GO:0016491">
    <property type="term" value="F:oxidoreductase activity"/>
    <property type="evidence" value="ECO:0007669"/>
    <property type="project" value="UniProtKB-KW"/>
</dbReference>
<gene>
    <name evidence="5" type="ORF">LACFE_CDS1031</name>
</gene>
<evidence type="ECO:0000256" key="1">
    <source>
        <dbReference type="ARBA" id="ARBA00022630"/>
    </source>
</evidence>
<evidence type="ECO:0000256" key="3">
    <source>
        <dbReference type="ARBA" id="ARBA00023002"/>
    </source>
</evidence>
<accession>A0A1D7ZX96</accession>
<dbReference type="PANTHER" id="PTHR23026">
    <property type="entry name" value="NADPH NITROREDUCTASE"/>
    <property type="match status" value="1"/>
</dbReference>
<dbReference type="AlphaFoldDB" id="A0A1D7ZX96"/>
<evidence type="ECO:0000313" key="5">
    <source>
        <dbReference type="EMBL" id="AOR74488.1"/>
    </source>
</evidence>
<sequence length="219" mass="24367">MMQVEDALKSRHAVRDFTDQPVAKETIQEIVRLAQQTPSWVNSEPWRVYAATGQSLTQIRQGCLDLAAQKVATNPDLKTMSRDDWDARPQKLMKDWGHDLVHYFTDFDEAHTVMTGASDALNNAPAILFVTIPKQTPDWAILDAGAFMQSLLLAATAKGLGSIPTYNSVRYPQVVRQVLGIPETERLLVGVELGYESSAKVNAFRAQRPDLSDVLKISE</sequence>
<dbReference type="Pfam" id="PF00881">
    <property type="entry name" value="Nitroreductase"/>
    <property type="match status" value="1"/>
</dbReference>
<evidence type="ECO:0000256" key="2">
    <source>
        <dbReference type="ARBA" id="ARBA00022643"/>
    </source>
</evidence>
<dbReference type="Proteomes" id="UP000094714">
    <property type="component" value="Chromosome"/>
</dbReference>
<proteinExistence type="predicted"/>
<protein>
    <submittedName>
        <fullName evidence="5">Nitroreductase</fullName>
    </submittedName>
</protein>
<organism evidence="5 6">
    <name type="scientific">Limosilactobacillus fermentum</name>
    <name type="common">Lactobacillus fermentum</name>
    <dbReference type="NCBI Taxonomy" id="1613"/>
    <lineage>
        <taxon>Bacteria</taxon>
        <taxon>Bacillati</taxon>
        <taxon>Bacillota</taxon>
        <taxon>Bacilli</taxon>
        <taxon>Lactobacillales</taxon>
        <taxon>Lactobacillaceae</taxon>
        <taxon>Limosilactobacillus</taxon>
    </lineage>
</organism>
<keyword evidence="3" id="KW-0560">Oxidoreductase</keyword>
<dbReference type="InterPro" id="IPR000415">
    <property type="entry name" value="Nitroreductase-like"/>
</dbReference>
<reference evidence="5 6" key="1">
    <citation type="submission" date="2016-09" db="EMBL/GenBank/DDBJ databases">
        <title>Genome Sequence of the Lactobacillus fermentum strain NCC2970 (CNCM I-5068).</title>
        <authorList>
            <person name="Barretto C."/>
            <person name="Ngom-Bru C."/>
            <person name="Genevaz A."/>
            <person name="Fournier C."/>
            <person name="Moine D."/>
            <person name="Kassam M."/>
            <person name="Iltis A."/>
            <person name="Sagory-Zalkind P."/>
            <person name="Faucherand G."/>
            <person name="Descombes P."/>
            <person name="Duboux S."/>
        </authorList>
    </citation>
    <scope>NUCLEOTIDE SEQUENCE [LARGE SCALE GENOMIC DNA]</scope>
    <source>
        <strain evidence="5 6">NCC2970</strain>
    </source>
</reference>
<keyword evidence="2" id="KW-0288">FMN</keyword>
<dbReference type="SUPFAM" id="SSF55469">
    <property type="entry name" value="FMN-dependent nitroreductase-like"/>
    <property type="match status" value="1"/>
</dbReference>
<dbReference type="Gene3D" id="3.40.109.10">
    <property type="entry name" value="NADH Oxidase"/>
    <property type="match status" value="1"/>
</dbReference>
<evidence type="ECO:0000313" key="6">
    <source>
        <dbReference type="Proteomes" id="UP000094714"/>
    </source>
</evidence>